<proteinExistence type="inferred from homology"/>
<keyword evidence="4" id="KW-0812">Transmembrane</keyword>
<feature type="region of interest" description="Disordered" evidence="3">
    <location>
        <begin position="26"/>
        <end position="64"/>
    </location>
</feature>
<accession>A0A7H8QVB4</accession>
<dbReference type="PANTHER" id="PTHR31571:SF1">
    <property type="entry name" value="ALTERED INHERITANCE OF MITOCHONDRIA PROTEIN 6"/>
    <property type="match status" value="1"/>
</dbReference>
<dbReference type="GO" id="GO:0008081">
    <property type="term" value="F:phosphoric diester hydrolase activity"/>
    <property type="evidence" value="ECO:0007669"/>
    <property type="project" value="InterPro"/>
</dbReference>
<dbReference type="InterPro" id="IPR051236">
    <property type="entry name" value="HAT_RTT109-like"/>
</dbReference>
<evidence type="ECO:0000313" key="6">
    <source>
        <dbReference type="Proteomes" id="UP000509510"/>
    </source>
</evidence>
<dbReference type="SUPFAM" id="SSF51695">
    <property type="entry name" value="PLC-like phosphodiesterases"/>
    <property type="match status" value="1"/>
</dbReference>
<protein>
    <recommendedName>
        <fullName evidence="2">Altered inheritance of mitochondria protein 6</fullName>
    </recommendedName>
</protein>
<keyword evidence="6" id="KW-1185">Reference proteome</keyword>
<dbReference type="Proteomes" id="UP000509510">
    <property type="component" value="Chromosome III"/>
</dbReference>
<dbReference type="KEGG" id="trg:TRUGW13939_05049"/>
<dbReference type="AlphaFoldDB" id="A0A7H8QVB4"/>
<comment type="similarity">
    <text evidence="1">Belongs to the AIM6 family.</text>
</comment>
<evidence type="ECO:0000256" key="1">
    <source>
        <dbReference type="ARBA" id="ARBA00008858"/>
    </source>
</evidence>
<keyword evidence="4" id="KW-0472">Membrane</keyword>
<dbReference type="OrthoDB" id="4153866at2759"/>
<feature type="region of interest" description="Disordered" evidence="3">
    <location>
        <begin position="332"/>
        <end position="357"/>
    </location>
</feature>
<dbReference type="GeneID" id="55992547"/>
<feature type="compositionally biased region" description="Polar residues" evidence="3">
    <location>
        <begin position="346"/>
        <end position="355"/>
    </location>
</feature>
<organism evidence="5 6">
    <name type="scientific">Talaromyces rugulosus</name>
    <name type="common">Penicillium rugulosum</name>
    <dbReference type="NCBI Taxonomy" id="121627"/>
    <lineage>
        <taxon>Eukaryota</taxon>
        <taxon>Fungi</taxon>
        <taxon>Dikarya</taxon>
        <taxon>Ascomycota</taxon>
        <taxon>Pezizomycotina</taxon>
        <taxon>Eurotiomycetes</taxon>
        <taxon>Eurotiomycetidae</taxon>
        <taxon>Eurotiales</taxon>
        <taxon>Trichocomaceae</taxon>
        <taxon>Talaromyces</taxon>
        <taxon>Talaromyces sect. Islandici</taxon>
    </lineage>
</organism>
<keyword evidence="4" id="KW-1133">Transmembrane helix</keyword>
<name>A0A7H8QVB4_TALRU</name>
<dbReference type="CDD" id="cd08577">
    <property type="entry name" value="PI-PLCc_GDPD_SF_unchar3"/>
    <property type="match status" value="1"/>
</dbReference>
<dbReference type="EMBL" id="CP055900">
    <property type="protein sequence ID" value="QKX57929.1"/>
    <property type="molecule type" value="Genomic_DNA"/>
</dbReference>
<gene>
    <name evidence="5" type="ORF">TRUGW13939_05049</name>
</gene>
<evidence type="ECO:0000256" key="4">
    <source>
        <dbReference type="SAM" id="Phobius"/>
    </source>
</evidence>
<evidence type="ECO:0000256" key="3">
    <source>
        <dbReference type="SAM" id="MobiDB-lite"/>
    </source>
</evidence>
<reference evidence="6" key="1">
    <citation type="submission" date="2020-06" db="EMBL/GenBank/DDBJ databases">
        <title>A chromosome-scale genome assembly of Talaromyces rugulosus W13939.</title>
        <authorList>
            <person name="Wang B."/>
            <person name="Guo L."/>
            <person name="Ye K."/>
            <person name="Wang L."/>
        </authorList>
    </citation>
    <scope>NUCLEOTIDE SEQUENCE [LARGE SCALE GENOMIC DNA]</scope>
    <source>
        <strain evidence="6">W13939</strain>
    </source>
</reference>
<dbReference type="InterPro" id="IPR039559">
    <property type="entry name" value="AIM6_PI-PLC-like_dom"/>
</dbReference>
<dbReference type="RefSeq" id="XP_035344107.1">
    <property type="nucleotide sequence ID" value="XM_035488214.1"/>
</dbReference>
<feature type="compositionally biased region" description="Low complexity" evidence="3">
    <location>
        <begin position="29"/>
        <end position="52"/>
    </location>
</feature>
<evidence type="ECO:0000256" key="2">
    <source>
        <dbReference type="ARBA" id="ARBA00014286"/>
    </source>
</evidence>
<dbReference type="InterPro" id="IPR017946">
    <property type="entry name" value="PLC-like_Pdiesterase_TIM-brl"/>
</dbReference>
<sequence>MQNPTLFHGSDGDAFLQIREDTDEDMDDTSLLLPSSSNNCNRNNTNNSNNSTGEEQTDGDDHPRWSPGLKSILASLASNVRRRISLRLPLRHSPQIYSSRKFRWKRMLGLFLLLVFSMIGVIESICMLYGIAITFFSEDFVQTWGKPNGLENWPTDATRDILPVACHSHNDYWRPVPLFSAVSAGCVSVEADVWLIEDELYVAHSRSAVAPNRTLHSLYVDSLVGLLEKQNPITRFHLFKDRPLQGVFDTDPSQTLVLLIDFKTNGAETLPYVMSHLSPLRDRGYLTYWDGNNVVNGPVTVVATGNAPFNLLTANSTYRDIFFDAPLDAMEDGESEPMRRRHLAQDQGQGRSGTPSVVGLDTYNPSNSYYASVSFDKSIGYPWHFHITSDQLQRIRAQINGAHRRGLKVRYWGTPSWPRNLRHYIWSVLEREGVDVLNVDDLKGATSEDWRHKISDWWF</sequence>
<evidence type="ECO:0000313" key="5">
    <source>
        <dbReference type="EMBL" id="QKX57929.1"/>
    </source>
</evidence>
<dbReference type="GO" id="GO:0006629">
    <property type="term" value="P:lipid metabolic process"/>
    <property type="evidence" value="ECO:0007669"/>
    <property type="project" value="InterPro"/>
</dbReference>
<dbReference type="PANTHER" id="PTHR31571">
    <property type="entry name" value="ALTERED INHERITANCE OF MITOCHONDRIA PROTEIN 6"/>
    <property type="match status" value="1"/>
</dbReference>
<feature type="transmembrane region" description="Helical" evidence="4">
    <location>
        <begin position="108"/>
        <end position="132"/>
    </location>
</feature>